<dbReference type="GO" id="GO:0090307">
    <property type="term" value="P:mitotic spindle assembly"/>
    <property type="evidence" value="ECO:0007669"/>
    <property type="project" value="TreeGrafter"/>
</dbReference>
<evidence type="ECO:0000256" key="1">
    <source>
        <dbReference type="SAM" id="Coils"/>
    </source>
</evidence>
<dbReference type="EMBL" id="OV696688">
    <property type="protein sequence ID" value="CAH1258305.1"/>
    <property type="molecule type" value="Genomic_DNA"/>
</dbReference>
<dbReference type="Pfam" id="PF21125">
    <property type="entry name" value="MPN_2A_DUB_like"/>
    <property type="match status" value="1"/>
</dbReference>
<dbReference type="InterPro" id="IPR023238">
    <property type="entry name" value="FAM175"/>
</dbReference>
<dbReference type="GO" id="GO:0070536">
    <property type="term" value="P:protein K63-linked deubiquitination"/>
    <property type="evidence" value="ECO:0007669"/>
    <property type="project" value="TreeGrafter"/>
</dbReference>
<feature type="region of interest" description="Disordered" evidence="2">
    <location>
        <begin position="394"/>
        <end position="530"/>
    </location>
</feature>
<dbReference type="GO" id="GO:0008608">
    <property type="term" value="P:attachment of spindle microtubules to kinetochore"/>
    <property type="evidence" value="ECO:0007669"/>
    <property type="project" value="TreeGrafter"/>
</dbReference>
<gene>
    <name evidence="3" type="primary">FAM175B</name>
    <name evidence="3" type="ORF">BLAG_LOCUS15926</name>
</gene>
<proteinExistence type="predicted"/>
<dbReference type="PANTHER" id="PTHR31728:SF5">
    <property type="entry name" value="OS07G0540200 PROTEIN"/>
    <property type="match status" value="1"/>
</dbReference>
<sequence length="530" mass="59592">MLVHARQVCAGRRNTLLSPRDGHDGISTVIGTRWRRFVWAEVSSLLSVFNKFAAILIRPETNSFAARMPPRLAMCPADDAVVFLPHRAERRNLTQSDYPYDEDPALPMRIGLLFGEVSVQVKDSISDAQINSKTTEKTTCVLSHLPCHLPLSSNLTTESISKAITEVASNREKNIVGWYRFRRNSLPEPSLWERIVHRKLSETLKAEENMLFWLFTYQSSGTVSTHVTDYTLYQQKDRRLQAIPHTVVNLGDTSHDHYRMSSAGALSTDLGMLGVFRKYRDRLVDGEGQLCEVSIINQMNSALQAQLLGLCDSVHQGEKEASVLEEEVAQLQSVLRKATEQKEQQQPSVLIPEKVDISKIEQQQAEDVATDGRDIAMETDEENSPLAVQLRKIAGQAKDVTTEGNKTPKMDRKEIKKESEPRTKRKSRKSSETEKGEEGDLFSNLVSEMRSKVQTPGNQRQHSRQRGSRQIQEEEPMESNMSDNIDAGTDIETEDSQKSSQSTTLDDDVRVVSSDDETDMELGPSSSPVF</sequence>
<dbReference type="GO" id="GO:0005634">
    <property type="term" value="C:nucleus"/>
    <property type="evidence" value="ECO:0007669"/>
    <property type="project" value="TreeGrafter"/>
</dbReference>
<name>A0A8K0EL88_BRALA</name>
<protein>
    <submittedName>
        <fullName evidence="3">FAM175B protein</fullName>
    </submittedName>
</protein>
<dbReference type="PANTHER" id="PTHR31728">
    <property type="entry name" value="ABRAXAS FAMILY MEMBER"/>
    <property type="match status" value="1"/>
</dbReference>
<keyword evidence="4" id="KW-1185">Reference proteome</keyword>
<dbReference type="AlphaFoldDB" id="A0A8K0EL88"/>
<dbReference type="CDD" id="cd23519">
    <property type="entry name" value="Abraxas-like_domain"/>
    <property type="match status" value="1"/>
</dbReference>
<feature type="compositionally biased region" description="Basic and acidic residues" evidence="2">
    <location>
        <begin position="429"/>
        <end position="438"/>
    </location>
</feature>
<feature type="coiled-coil region" evidence="1">
    <location>
        <begin position="314"/>
        <end position="344"/>
    </location>
</feature>
<dbReference type="GO" id="GO:0008017">
    <property type="term" value="F:microtubule binding"/>
    <property type="evidence" value="ECO:0007669"/>
    <property type="project" value="TreeGrafter"/>
</dbReference>
<feature type="compositionally biased region" description="Basic and acidic residues" evidence="2">
    <location>
        <begin position="406"/>
        <end position="422"/>
    </location>
</feature>
<evidence type="ECO:0000256" key="2">
    <source>
        <dbReference type="SAM" id="MobiDB-lite"/>
    </source>
</evidence>
<organism evidence="3 4">
    <name type="scientific">Branchiostoma lanceolatum</name>
    <name type="common">Common lancelet</name>
    <name type="synonym">Amphioxus lanceolatum</name>
    <dbReference type="NCBI Taxonomy" id="7740"/>
    <lineage>
        <taxon>Eukaryota</taxon>
        <taxon>Metazoa</taxon>
        <taxon>Chordata</taxon>
        <taxon>Cephalochordata</taxon>
        <taxon>Leptocardii</taxon>
        <taxon>Amphioxiformes</taxon>
        <taxon>Branchiostomatidae</taxon>
        <taxon>Branchiostoma</taxon>
    </lineage>
</organism>
<dbReference type="Proteomes" id="UP000838412">
    <property type="component" value="Chromosome 3"/>
</dbReference>
<dbReference type="OrthoDB" id="6358435at2759"/>
<reference evidence="3" key="1">
    <citation type="submission" date="2022-01" db="EMBL/GenBank/DDBJ databases">
        <authorList>
            <person name="Braso-Vives M."/>
        </authorList>
    </citation>
    <scope>NUCLEOTIDE SEQUENCE</scope>
</reference>
<dbReference type="GO" id="GO:0031593">
    <property type="term" value="F:polyubiquitin modification-dependent protein binding"/>
    <property type="evidence" value="ECO:0007669"/>
    <property type="project" value="TreeGrafter"/>
</dbReference>
<keyword evidence="1" id="KW-0175">Coiled coil</keyword>
<evidence type="ECO:0000313" key="4">
    <source>
        <dbReference type="Proteomes" id="UP000838412"/>
    </source>
</evidence>
<dbReference type="PRINTS" id="PR02051">
    <property type="entry name" value="PROTEINF175"/>
</dbReference>
<accession>A0A8K0EL88</accession>
<evidence type="ECO:0000313" key="3">
    <source>
        <dbReference type="EMBL" id="CAH1258305.1"/>
    </source>
</evidence>